<dbReference type="AlphaFoldDB" id="A0AAN9U841"/>
<organism evidence="4 5">
    <name type="scientific">Cytospora paraplurivora</name>
    <dbReference type="NCBI Taxonomy" id="2898453"/>
    <lineage>
        <taxon>Eukaryota</taxon>
        <taxon>Fungi</taxon>
        <taxon>Dikarya</taxon>
        <taxon>Ascomycota</taxon>
        <taxon>Pezizomycotina</taxon>
        <taxon>Sordariomycetes</taxon>
        <taxon>Sordariomycetidae</taxon>
        <taxon>Diaporthales</taxon>
        <taxon>Cytosporaceae</taxon>
        <taxon>Cytospora</taxon>
    </lineage>
</organism>
<evidence type="ECO:0000259" key="3">
    <source>
        <dbReference type="Pfam" id="PF20434"/>
    </source>
</evidence>
<evidence type="ECO:0000256" key="1">
    <source>
        <dbReference type="ARBA" id="ARBA00022801"/>
    </source>
</evidence>
<dbReference type="PANTHER" id="PTHR48081:SF13">
    <property type="entry name" value="ALPHA_BETA HYDROLASE"/>
    <property type="match status" value="1"/>
</dbReference>
<dbReference type="Gene3D" id="3.40.50.1820">
    <property type="entry name" value="alpha/beta hydrolase"/>
    <property type="match status" value="1"/>
</dbReference>
<name>A0AAN9U841_9PEZI</name>
<proteinExistence type="predicted"/>
<keyword evidence="1" id="KW-0378">Hydrolase</keyword>
<dbReference type="Pfam" id="PF20434">
    <property type="entry name" value="BD-FAE"/>
    <property type="match status" value="1"/>
</dbReference>
<dbReference type="GO" id="GO:0016787">
    <property type="term" value="F:hydrolase activity"/>
    <property type="evidence" value="ECO:0007669"/>
    <property type="project" value="UniProtKB-KW"/>
</dbReference>
<comment type="caution">
    <text evidence="4">The sequence shown here is derived from an EMBL/GenBank/DDBJ whole genome shotgun (WGS) entry which is preliminary data.</text>
</comment>
<protein>
    <recommendedName>
        <fullName evidence="3">BD-FAE-like domain-containing protein</fullName>
    </recommendedName>
</protein>
<feature type="region of interest" description="Disordered" evidence="2">
    <location>
        <begin position="1"/>
        <end position="23"/>
    </location>
</feature>
<dbReference type="PANTHER" id="PTHR48081">
    <property type="entry name" value="AB HYDROLASE SUPERFAMILY PROTEIN C4A8.06C"/>
    <property type="match status" value="1"/>
</dbReference>
<evidence type="ECO:0000313" key="5">
    <source>
        <dbReference type="Proteomes" id="UP001320245"/>
    </source>
</evidence>
<dbReference type="InterPro" id="IPR029058">
    <property type="entry name" value="AB_hydrolase_fold"/>
</dbReference>
<dbReference type="Proteomes" id="UP001320245">
    <property type="component" value="Unassembled WGS sequence"/>
</dbReference>
<sequence length="307" mass="33148">MSADIPFARQYKSPPFNPPKDAETFKDIQYSSAGHERQKLDLYLPSPRPEKPTPVVVYIHGKPAPRGAFKFGSKESPLLPSRLTKKGYAIASVGHRLSGDAIFPSSVEDLKSAIRWLRAHAAEYNLDPDRFVAFGESAGGHHASMLGVTSPAGAGDEFDVGDHLDQSSAVQGAVPYYGPSDFLQEDAHAIQDGGSLKHDPAGSPEALYVGADEGLQASPEKVARANPINYLSAGKKVPPFFIAHGVQDHVVPFHQSVLLHEALEKHGVPVTFHPVEGADHIFLGATKEQEEELNRKTDEFLASVFGS</sequence>
<gene>
    <name evidence="4" type="ORF">SLS53_005260</name>
</gene>
<keyword evidence="5" id="KW-1185">Reference proteome</keyword>
<feature type="domain" description="BD-FAE-like" evidence="3">
    <location>
        <begin position="40"/>
        <end position="263"/>
    </location>
</feature>
<evidence type="ECO:0000256" key="2">
    <source>
        <dbReference type="SAM" id="MobiDB-lite"/>
    </source>
</evidence>
<dbReference type="EMBL" id="JAJSPL020000019">
    <property type="protein sequence ID" value="KAK7740792.1"/>
    <property type="molecule type" value="Genomic_DNA"/>
</dbReference>
<reference evidence="4 5" key="1">
    <citation type="journal article" date="2023" name="PLoS ONE">
        <title>Cytospora paraplurivora sp. nov. isolated from orchards with fruit tree decline syndrome in Ontario, Canada.</title>
        <authorList>
            <person name="Ilyukhin E."/>
            <person name="Nguyen H.D.T."/>
            <person name="Castle A.J."/>
            <person name="Ellouze W."/>
        </authorList>
    </citation>
    <scope>NUCLEOTIDE SEQUENCE [LARGE SCALE GENOMIC DNA]</scope>
    <source>
        <strain evidence="4 5">FDS-564</strain>
    </source>
</reference>
<accession>A0AAN9U841</accession>
<dbReference type="InterPro" id="IPR050300">
    <property type="entry name" value="GDXG_lipolytic_enzyme"/>
</dbReference>
<dbReference type="SUPFAM" id="SSF53474">
    <property type="entry name" value="alpha/beta-Hydrolases"/>
    <property type="match status" value="1"/>
</dbReference>
<evidence type="ECO:0000313" key="4">
    <source>
        <dbReference type="EMBL" id="KAK7740792.1"/>
    </source>
</evidence>
<dbReference type="InterPro" id="IPR049492">
    <property type="entry name" value="BD-FAE-like_dom"/>
</dbReference>